<sequence>MRLHYVVLVAALTLLSSITAAASESAPLPASITSITADQTDKRFLRIHKAVEEDNNLEEEDRGLTVAGLGKFTKPTAKKVNLQWLIRRNAVGDASFKRFNLASKSKRVFGSTEFLAWANYMTNLRKKNAGSAMFKTLQKHFDDLALARMINSAKASNRPGLRQYLDDIQEAQFTKWMRARTSPDSIGSQLKKLENQPLWAAQDKQLTATYRAFIEKKLNTQLN</sequence>
<evidence type="ECO:0000256" key="3">
    <source>
        <dbReference type="ARBA" id="ARBA00022525"/>
    </source>
</evidence>
<reference evidence="6" key="1">
    <citation type="journal article" date="2020" name="Mol. Plant">
        <title>Functional analysis of RXLR effectors from the New Zealand kauri dieback pathogen Phytophthora agathidicida.</title>
        <authorList>
            <person name="Guo Y."/>
            <person name="Dupont P.Y."/>
            <person name="Mesarich C.H."/>
            <person name="Yang B."/>
            <person name="McDougal R.L."/>
            <person name="Panda P."/>
            <person name="Dijkwel P."/>
            <person name="Studholme D.J."/>
            <person name="Sambles C."/>
            <person name="Win J."/>
            <person name="Wang Y."/>
            <person name="Williams N.M."/>
            <person name="Bradshaw R.E."/>
        </authorList>
    </citation>
    <scope>NUCLEOTIDE SEQUENCE</scope>
    <source>
        <strain evidence="6">3770</strain>
    </source>
</reference>
<dbReference type="InterPro" id="IPR031825">
    <property type="entry name" value="RXLR"/>
</dbReference>
<evidence type="ECO:0000256" key="2">
    <source>
        <dbReference type="ARBA" id="ARBA00010400"/>
    </source>
</evidence>
<protein>
    <recommendedName>
        <fullName evidence="5">RxLR effector protein</fullName>
    </recommendedName>
</protein>
<evidence type="ECO:0000256" key="5">
    <source>
        <dbReference type="RuleBase" id="RU367124"/>
    </source>
</evidence>
<evidence type="ECO:0000256" key="4">
    <source>
        <dbReference type="ARBA" id="ARBA00022729"/>
    </source>
</evidence>
<proteinExistence type="inferred from homology"/>
<dbReference type="GO" id="GO:0005576">
    <property type="term" value="C:extracellular region"/>
    <property type="evidence" value="ECO:0007669"/>
    <property type="project" value="UniProtKB-SubCell"/>
</dbReference>
<comment type="domain">
    <text evidence="5">The RxLR-dEER motif acts to carry the protein into the host cell cytoplasm through binding to cell surface phosphatidylinositol-3-phosphate.</text>
</comment>
<keyword evidence="4 5" id="KW-0732">Signal</keyword>
<keyword evidence="3 5" id="KW-0964">Secreted</keyword>
<dbReference type="Pfam" id="PF16810">
    <property type="entry name" value="RXLR"/>
    <property type="match status" value="1"/>
</dbReference>
<dbReference type="EMBL" id="MT503127">
    <property type="protein sequence ID" value="QMU24851.1"/>
    <property type="molecule type" value="Genomic_DNA"/>
</dbReference>
<gene>
    <name evidence="6" type="primary">PaRXLR27</name>
</gene>
<feature type="signal peptide" evidence="5">
    <location>
        <begin position="1"/>
        <end position="21"/>
    </location>
</feature>
<evidence type="ECO:0000313" key="6">
    <source>
        <dbReference type="EMBL" id="QMU24851.1"/>
    </source>
</evidence>
<feature type="chain" id="PRO_5029036431" description="RxLR effector protein" evidence="5">
    <location>
        <begin position="22"/>
        <end position="223"/>
    </location>
</feature>
<accession>A0A7G4WI16</accession>
<dbReference type="AlphaFoldDB" id="A0A7G4WI16"/>
<comment type="subcellular location">
    <subcellularLocation>
        <location evidence="1 5">Secreted</location>
    </subcellularLocation>
</comment>
<name>A0A7G4WI16_9STRA</name>
<evidence type="ECO:0000256" key="1">
    <source>
        <dbReference type="ARBA" id="ARBA00004613"/>
    </source>
</evidence>
<organism evidence="6">
    <name type="scientific">Phytophthora agathidicida</name>
    <dbReference type="NCBI Taxonomy" id="1642459"/>
    <lineage>
        <taxon>Eukaryota</taxon>
        <taxon>Sar</taxon>
        <taxon>Stramenopiles</taxon>
        <taxon>Oomycota</taxon>
        <taxon>Peronosporomycetes</taxon>
        <taxon>Peronosporales</taxon>
        <taxon>Peronosporaceae</taxon>
        <taxon>Phytophthora</taxon>
    </lineage>
</organism>
<comment type="similarity">
    <text evidence="2 5">Belongs to the RxLR effector family.</text>
</comment>
<comment type="function">
    <text evidence="5">Effector that suppresses plant defense responses during pathogen infection.</text>
</comment>